<keyword evidence="1" id="KW-1015">Disulfide bond</keyword>
<dbReference type="GeneID" id="14907894"/>
<dbReference type="RefSeq" id="XP_004035232.1">
    <property type="nucleotide sequence ID" value="XM_004035184.1"/>
</dbReference>
<dbReference type="STRING" id="857967.G0QSQ9"/>
<evidence type="ECO:0000259" key="3">
    <source>
        <dbReference type="PROSITE" id="PS00022"/>
    </source>
</evidence>
<reference evidence="4 5" key="1">
    <citation type="submission" date="2011-07" db="EMBL/GenBank/DDBJ databases">
        <authorList>
            <person name="Coyne R."/>
            <person name="Brami D."/>
            <person name="Johnson J."/>
            <person name="Hostetler J."/>
            <person name="Hannick L."/>
            <person name="Clark T."/>
            <person name="Cassidy-Hanley D."/>
            <person name="Inman J."/>
        </authorList>
    </citation>
    <scope>NUCLEOTIDE SEQUENCE [LARGE SCALE GENOMIC DNA]</scope>
    <source>
        <strain evidence="4 5">G5</strain>
    </source>
</reference>
<dbReference type="EC" id="3.4.21.22" evidence="4"/>
<dbReference type="AlphaFoldDB" id="G0QSQ9"/>
<dbReference type="InParanoid" id="G0QSQ9"/>
<protein>
    <submittedName>
        <fullName evidence="4">Leishmanolysin family protein, putative</fullName>
        <ecNumber evidence="4">3.4.21.22</ecNumber>
    </submittedName>
</protein>
<proteinExistence type="predicted"/>
<dbReference type="Gene3D" id="2.10.25.10">
    <property type="entry name" value="Laminin"/>
    <property type="match status" value="1"/>
</dbReference>
<organism evidence="4 5">
    <name type="scientific">Ichthyophthirius multifiliis</name>
    <name type="common">White spot disease agent</name>
    <name type="synonym">Ich</name>
    <dbReference type="NCBI Taxonomy" id="5932"/>
    <lineage>
        <taxon>Eukaryota</taxon>
        <taxon>Sar</taxon>
        <taxon>Alveolata</taxon>
        <taxon>Ciliophora</taxon>
        <taxon>Intramacronucleata</taxon>
        <taxon>Oligohymenophorea</taxon>
        <taxon>Hymenostomatida</taxon>
        <taxon>Ophryoglenina</taxon>
        <taxon>Ichthyophthirius</taxon>
    </lineage>
</organism>
<evidence type="ECO:0000313" key="5">
    <source>
        <dbReference type="Proteomes" id="UP000008983"/>
    </source>
</evidence>
<feature type="domain" description="EGF-like" evidence="3">
    <location>
        <begin position="93"/>
        <end position="104"/>
    </location>
</feature>
<feature type="non-terminal residue" evidence="4">
    <location>
        <position position="200"/>
    </location>
</feature>
<dbReference type="OrthoDB" id="192253at2759"/>
<gene>
    <name evidence="4" type="ORF">IMG5_102840</name>
</gene>
<dbReference type="GO" id="GO:0004252">
    <property type="term" value="F:serine-type endopeptidase activity"/>
    <property type="evidence" value="ECO:0007669"/>
    <property type="project" value="UniProtKB-EC"/>
</dbReference>
<dbReference type="InterPro" id="IPR009030">
    <property type="entry name" value="Growth_fac_rcpt_cys_sf"/>
</dbReference>
<evidence type="ECO:0000256" key="2">
    <source>
        <dbReference type="ARBA" id="ARBA00023180"/>
    </source>
</evidence>
<dbReference type="EMBL" id="GL983820">
    <property type="protein sequence ID" value="EGR31746.1"/>
    <property type="molecule type" value="Genomic_DNA"/>
</dbReference>
<feature type="non-terminal residue" evidence="4">
    <location>
        <position position="1"/>
    </location>
</feature>
<dbReference type="InterPro" id="IPR041161">
    <property type="entry name" value="EGF_Tenascin"/>
</dbReference>
<name>G0QSQ9_ICHMU</name>
<keyword evidence="4" id="KW-0378">Hydrolase</keyword>
<dbReference type="InterPro" id="IPR000742">
    <property type="entry name" value="EGF"/>
</dbReference>
<dbReference type="PROSITE" id="PS00022">
    <property type="entry name" value="EGF_1"/>
    <property type="match status" value="1"/>
</dbReference>
<dbReference type="SUPFAM" id="SSF57184">
    <property type="entry name" value="Growth factor receptor domain"/>
    <property type="match status" value="1"/>
</dbReference>
<evidence type="ECO:0000256" key="1">
    <source>
        <dbReference type="ARBA" id="ARBA00023157"/>
    </source>
</evidence>
<sequence>PEIENLCTNPNAIEDDEDLEMEEDKLSDYSTQNIQLQVLCGTGNQGEQKDIDKTRKKAKGKITCPSDYNRFCNNSRTCPNFCSQKGVCVNGHCICQSGYRGENCITKCSGLFIDGKCIQQGSCPSGKFKNPDNTCKSNCLQGLYGKDGNCEPCHSSCFSFTGPTNIISCLDQKQGYKPNYGLGICESQLSTARQGNCKTC</sequence>
<dbReference type="Proteomes" id="UP000008983">
    <property type="component" value="Unassembled WGS sequence"/>
</dbReference>
<evidence type="ECO:0000313" key="4">
    <source>
        <dbReference type="EMBL" id="EGR31746.1"/>
    </source>
</evidence>
<dbReference type="Pfam" id="PF18720">
    <property type="entry name" value="EGF_Tenascin"/>
    <property type="match status" value="1"/>
</dbReference>
<accession>G0QSQ9</accession>
<dbReference type="FunFam" id="2.10.25.10:FF:000001">
    <property type="entry name" value="Tenascin C"/>
    <property type="match status" value="1"/>
</dbReference>
<keyword evidence="5" id="KW-1185">Reference proteome</keyword>
<keyword evidence="2" id="KW-0325">Glycoprotein</keyword>